<comment type="caution">
    <text evidence="8">The sequence shown here is derived from an EMBL/GenBank/DDBJ whole genome shotgun (WGS) entry which is preliminary data.</text>
</comment>
<name>A0A840QQ29_9BACI</name>
<evidence type="ECO:0000256" key="1">
    <source>
        <dbReference type="ARBA" id="ARBA00004651"/>
    </source>
</evidence>
<evidence type="ECO:0000256" key="6">
    <source>
        <dbReference type="SAM" id="Phobius"/>
    </source>
</evidence>
<sequence>MLYLLLFLSASTFITLLTYLFLSSVFKRRLQIEKRINVLVEATEQREAIKKQKERDKNVLLDQLTKRWKAFVQKNMPKEKQAELEKKLVSAGRPFNMRPVNFMTLQVMLGAGLFIVLMTNISSSENPLQVLFFAVLLGIAGIYLPHYYLQVKTTQRNAAIEKMMPDFFDMLNLSVEAGLGLDAALKKVATQVKGPLSDEFIQLLDEMKFGKSKRQAFLDLRDRVPIESFQALINAIIQADQMGISMTKVLRAQTARIRESMRQKSKEKAMKAPVKMLVPMVLFIFPTLFIVLLGPIIIQLMTDIL</sequence>
<evidence type="ECO:0000313" key="8">
    <source>
        <dbReference type="EMBL" id="MBB5173484.1"/>
    </source>
</evidence>
<dbReference type="PANTHER" id="PTHR35007">
    <property type="entry name" value="INTEGRAL MEMBRANE PROTEIN-RELATED"/>
    <property type="match status" value="1"/>
</dbReference>
<keyword evidence="2" id="KW-1003">Cell membrane</keyword>
<keyword evidence="9" id="KW-1185">Reference proteome</keyword>
<dbReference type="InterPro" id="IPR042094">
    <property type="entry name" value="T2SS_GspF_sf"/>
</dbReference>
<feature type="transmembrane region" description="Helical" evidence="6">
    <location>
        <begin position="100"/>
        <end position="118"/>
    </location>
</feature>
<dbReference type="PANTHER" id="PTHR35007:SF2">
    <property type="entry name" value="PILUS ASSEMBLE PROTEIN"/>
    <property type="match status" value="1"/>
</dbReference>
<dbReference type="InterPro" id="IPR018076">
    <property type="entry name" value="T2SS_GspF_dom"/>
</dbReference>
<evidence type="ECO:0000256" key="2">
    <source>
        <dbReference type="ARBA" id="ARBA00022475"/>
    </source>
</evidence>
<keyword evidence="4 6" id="KW-1133">Transmembrane helix</keyword>
<feature type="transmembrane region" description="Helical" evidence="6">
    <location>
        <begin position="130"/>
        <end position="149"/>
    </location>
</feature>
<dbReference type="Gene3D" id="1.20.81.30">
    <property type="entry name" value="Type II secretion system (T2SS), domain F"/>
    <property type="match status" value="1"/>
</dbReference>
<dbReference type="Pfam" id="PF00482">
    <property type="entry name" value="T2SSF"/>
    <property type="match status" value="1"/>
</dbReference>
<proteinExistence type="predicted"/>
<comment type="subcellular location">
    <subcellularLocation>
        <location evidence="1">Cell membrane</location>
        <topology evidence="1">Multi-pass membrane protein</topology>
    </subcellularLocation>
</comment>
<evidence type="ECO:0000259" key="7">
    <source>
        <dbReference type="Pfam" id="PF00482"/>
    </source>
</evidence>
<evidence type="ECO:0000256" key="4">
    <source>
        <dbReference type="ARBA" id="ARBA00022989"/>
    </source>
</evidence>
<feature type="transmembrane region" description="Helical" evidence="6">
    <location>
        <begin position="276"/>
        <end position="298"/>
    </location>
</feature>
<keyword evidence="5 6" id="KW-0472">Membrane</keyword>
<dbReference type="RefSeq" id="WP_184663928.1">
    <property type="nucleotide sequence ID" value="NZ_JACHHB010000006.1"/>
</dbReference>
<evidence type="ECO:0000256" key="3">
    <source>
        <dbReference type="ARBA" id="ARBA00022692"/>
    </source>
</evidence>
<dbReference type="EMBL" id="JACHHB010000006">
    <property type="protein sequence ID" value="MBB5173484.1"/>
    <property type="molecule type" value="Genomic_DNA"/>
</dbReference>
<feature type="domain" description="Type II secretion system protein GspF" evidence="7">
    <location>
        <begin position="167"/>
        <end position="293"/>
    </location>
</feature>
<organism evidence="8 9">
    <name type="scientific">Texcoconibacillus texcoconensis</name>
    <dbReference type="NCBI Taxonomy" id="1095777"/>
    <lineage>
        <taxon>Bacteria</taxon>
        <taxon>Bacillati</taxon>
        <taxon>Bacillota</taxon>
        <taxon>Bacilli</taxon>
        <taxon>Bacillales</taxon>
        <taxon>Bacillaceae</taxon>
        <taxon>Texcoconibacillus</taxon>
    </lineage>
</organism>
<feature type="transmembrane region" description="Helical" evidence="6">
    <location>
        <begin position="6"/>
        <end position="26"/>
    </location>
</feature>
<gene>
    <name evidence="8" type="ORF">HNQ41_001671</name>
</gene>
<accession>A0A840QQ29</accession>
<protein>
    <submittedName>
        <fullName evidence="8">Tight adherence protein C</fullName>
    </submittedName>
</protein>
<evidence type="ECO:0000256" key="5">
    <source>
        <dbReference type="ARBA" id="ARBA00023136"/>
    </source>
</evidence>
<dbReference type="Proteomes" id="UP000551878">
    <property type="component" value="Unassembled WGS sequence"/>
</dbReference>
<keyword evidence="3 6" id="KW-0812">Transmembrane</keyword>
<dbReference type="AlphaFoldDB" id="A0A840QQ29"/>
<dbReference type="GO" id="GO:0005886">
    <property type="term" value="C:plasma membrane"/>
    <property type="evidence" value="ECO:0007669"/>
    <property type="project" value="UniProtKB-SubCell"/>
</dbReference>
<evidence type="ECO:0000313" key="9">
    <source>
        <dbReference type="Proteomes" id="UP000551878"/>
    </source>
</evidence>
<reference evidence="8 9" key="1">
    <citation type="submission" date="2020-08" db="EMBL/GenBank/DDBJ databases">
        <title>Genomic Encyclopedia of Type Strains, Phase IV (KMG-IV): sequencing the most valuable type-strain genomes for metagenomic binning, comparative biology and taxonomic classification.</title>
        <authorList>
            <person name="Goeker M."/>
        </authorList>
    </citation>
    <scope>NUCLEOTIDE SEQUENCE [LARGE SCALE GENOMIC DNA]</scope>
    <source>
        <strain evidence="8 9">DSM 24696</strain>
    </source>
</reference>